<dbReference type="OrthoDB" id="9811893at2"/>
<evidence type="ECO:0000313" key="2">
    <source>
        <dbReference type="Proteomes" id="UP000254925"/>
    </source>
</evidence>
<dbReference type="GO" id="GO:0016301">
    <property type="term" value="F:kinase activity"/>
    <property type="evidence" value="ECO:0007669"/>
    <property type="project" value="UniProtKB-KW"/>
</dbReference>
<reference evidence="1 2" key="1">
    <citation type="submission" date="2018-07" db="EMBL/GenBank/DDBJ databases">
        <title>Genomic Encyclopedia of Type Strains, Phase IV (KMG-IV): sequencing the most valuable type-strain genomes for metagenomic binning, comparative biology and taxonomic classification.</title>
        <authorList>
            <person name="Goeker M."/>
        </authorList>
    </citation>
    <scope>NUCLEOTIDE SEQUENCE [LARGE SCALE GENOMIC DNA]</scope>
    <source>
        <strain evidence="1 2">DSM 14364</strain>
    </source>
</reference>
<dbReference type="Gene3D" id="3.40.50.300">
    <property type="entry name" value="P-loop containing nucleotide triphosphate hydrolases"/>
    <property type="match status" value="1"/>
</dbReference>
<dbReference type="SUPFAM" id="SSF52540">
    <property type="entry name" value="P-loop containing nucleoside triphosphate hydrolases"/>
    <property type="match status" value="1"/>
</dbReference>
<dbReference type="AlphaFoldDB" id="A0A370HED7"/>
<comment type="caution">
    <text evidence="1">The sequence shown here is derived from an EMBL/GenBank/DDBJ whole genome shotgun (WGS) entry which is preliminary data.</text>
</comment>
<dbReference type="EMBL" id="QQBB01000010">
    <property type="protein sequence ID" value="RDI55146.1"/>
    <property type="molecule type" value="Genomic_DNA"/>
</dbReference>
<sequence length="181" mass="19554">MTSPRPFIITGAMAAGKSTTAESLARRLDPSVHLRGDVFRKMIVNGAAPMGPELSVEALRQLALRRRLACDAAQAYVEAGFSVVYQDILIGDALQEVAERLRHLSPAIVVLAPAPEVLAERDEARSKTGYGPHFPPTILTSALKNETPRLGLWIDNADLTVDEVVDRILAEFAGSAQPRTT</sequence>
<dbReference type="RefSeq" id="WP_114772223.1">
    <property type="nucleotide sequence ID" value="NZ_QQBB01000010.1"/>
</dbReference>
<dbReference type="Proteomes" id="UP000254925">
    <property type="component" value="Unassembled WGS sequence"/>
</dbReference>
<dbReference type="Pfam" id="PF13671">
    <property type="entry name" value="AAA_33"/>
    <property type="match status" value="1"/>
</dbReference>
<keyword evidence="1" id="KW-0808">Transferase</keyword>
<keyword evidence="2" id="KW-1185">Reference proteome</keyword>
<protein>
    <submittedName>
        <fullName evidence="1">Putative kinase</fullName>
    </submittedName>
</protein>
<accession>A0A370HED7</accession>
<proteinExistence type="predicted"/>
<dbReference type="InterPro" id="IPR027417">
    <property type="entry name" value="P-loop_NTPase"/>
</dbReference>
<evidence type="ECO:0000313" key="1">
    <source>
        <dbReference type="EMBL" id="RDI55146.1"/>
    </source>
</evidence>
<gene>
    <name evidence="1" type="ORF">DES45_11091</name>
</gene>
<name>A0A370HED7_9HYPH</name>
<keyword evidence="1" id="KW-0418">Kinase</keyword>
<organism evidence="1 2">
    <name type="scientific">Microvirga subterranea</name>
    <dbReference type="NCBI Taxonomy" id="186651"/>
    <lineage>
        <taxon>Bacteria</taxon>
        <taxon>Pseudomonadati</taxon>
        <taxon>Pseudomonadota</taxon>
        <taxon>Alphaproteobacteria</taxon>
        <taxon>Hyphomicrobiales</taxon>
        <taxon>Methylobacteriaceae</taxon>
        <taxon>Microvirga</taxon>
    </lineage>
</organism>